<organism evidence="2 3">
    <name type="scientific">Actinidia rufa</name>
    <dbReference type="NCBI Taxonomy" id="165716"/>
    <lineage>
        <taxon>Eukaryota</taxon>
        <taxon>Viridiplantae</taxon>
        <taxon>Streptophyta</taxon>
        <taxon>Embryophyta</taxon>
        <taxon>Tracheophyta</taxon>
        <taxon>Spermatophyta</taxon>
        <taxon>Magnoliopsida</taxon>
        <taxon>eudicotyledons</taxon>
        <taxon>Gunneridae</taxon>
        <taxon>Pentapetalae</taxon>
        <taxon>asterids</taxon>
        <taxon>Ericales</taxon>
        <taxon>Actinidiaceae</taxon>
        <taxon>Actinidia</taxon>
    </lineage>
</organism>
<comment type="caution">
    <text evidence="2">The sequence shown here is derived from an EMBL/GenBank/DDBJ whole genome shotgun (WGS) entry which is preliminary data.</text>
</comment>
<evidence type="ECO:0000256" key="1">
    <source>
        <dbReference type="SAM" id="MobiDB-lite"/>
    </source>
</evidence>
<keyword evidence="3" id="KW-1185">Reference proteome</keyword>
<sequence length="129" mass="13599">MRSTVGIESGTRLSVAPAEAVLRFVRVAALEAAAGVGPPPASVEASGRHLKEGARESMRFSPTTPLSWSSGGGEPATAPTTILPAFRSVLRFSILRIALHFQLFAREGYFCKYGNLNESGPVRSPIGDG</sequence>
<name>A0A7J0GC09_9ERIC</name>
<dbReference type="EMBL" id="BJWL01000020">
    <property type="protein sequence ID" value="GFZ08320.1"/>
    <property type="molecule type" value="Genomic_DNA"/>
</dbReference>
<reference evidence="2 3" key="1">
    <citation type="submission" date="2019-07" db="EMBL/GenBank/DDBJ databases">
        <title>De Novo Assembly of kiwifruit Actinidia rufa.</title>
        <authorList>
            <person name="Sugita-Konishi S."/>
            <person name="Sato K."/>
            <person name="Mori E."/>
            <person name="Abe Y."/>
            <person name="Kisaki G."/>
            <person name="Hamano K."/>
            <person name="Suezawa K."/>
            <person name="Otani M."/>
            <person name="Fukuda T."/>
            <person name="Manabe T."/>
            <person name="Gomi K."/>
            <person name="Tabuchi M."/>
            <person name="Akimitsu K."/>
            <person name="Kataoka I."/>
        </authorList>
    </citation>
    <scope>NUCLEOTIDE SEQUENCE [LARGE SCALE GENOMIC DNA]</scope>
    <source>
        <strain evidence="3">cv. Fuchu</strain>
    </source>
</reference>
<accession>A0A7J0GC09</accession>
<dbReference type="AlphaFoldDB" id="A0A7J0GC09"/>
<feature type="compositionally biased region" description="Basic and acidic residues" evidence="1">
    <location>
        <begin position="46"/>
        <end position="58"/>
    </location>
</feature>
<evidence type="ECO:0000313" key="2">
    <source>
        <dbReference type="EMBL" id="GFZ08320.1"/>
    </source>
</evidence>
<gene>
    <name evidence="2" type="ORF">Acr_20g0001280</name>
</gene>
<feature type="compositionally biased region" description="Polar residues" evidence="1">
    <location>
        <begin position="60"/>
        <end position="69"/>
    </location>
</feature>
<proteinExistence type="predicted"/>
<evidence type="ECO:0000313" key="3">
    <source>
        <dbReference type="Proteomes" id="UP000585474"/>
    </source>
</evidence>
<protein>
    <submittedName>
        <fullName evidence="2">Uncharacterized protein</fullName>
    </submittedName>
</protein>
<feature type="region of interest" description="Disordered" evidence="1">
    <location>
        <begin position="34"/>
        <end position="75"/>
    </location>
</feature>
<dbReference type="Proteomes" id="UP000585474">
    <property type="component" value="Unassembled WGS sequence"/>
</dbReference>